<organism evidence="5 6">
    <name type="scientific">Basidiobolus ranarum</name>
    <dbReference type="NCBI Taxonomy" id="34480"/>
    <lineage>
        <taxon>Eukaryota</taxon>
        <taxon>Fungi</taxon>
        <taxon>Fungi incertae sedis</taxon>
        <taxon>Zoopagomycota</taxon>
        <taxon>Entomophthoromycotina</taxon>
        <taxon>Basidiobolomycetes</taxon>
        <taxon>Basidiobolales</taxon>
        <taxon>Basidiobolaceae</taxon>
        <taxon>Basidiobolus</taxon>
    </lineage>
</organism>
<dbReference type="SUPFAM" id="SSF48452">
    <property type="entry name" value="TPR-like"/>
    <property type="match status" value="1"/>
</dbReference>
<dbReference type="PRINTS" id="PR00448">
    <property type="entry name" value="NSFATTACHMNT"/>
</dbReference>
<reference evidence="5 6" key="1">
    <citation type="submission" date="2023-04" db="EMBL/GenBank/DDBJ databases">
        <title>Genome of Basidiobolus ranarum AG-B5.</title>
        <authorList>
            <person name="Stajich J.E."/>
            <person name="Carter-House D."/>
            <person name="Gryganskyi A."/>
        </authorList>
    </citation>
    <scope>NUCLEOTIDE SEQUENCE [LARGE SCALE GENOMIC DNA]</scope>
    <source>
        <strain evidence="5 6">AG-B5</strain>
    </source>
</reference>
<dbReference type="InterPro" id="IPR000744">
    <property type="entry name" value="NSF_attach"/>
</dbReference>
<evidence type="ECO:0000256" key="4">
    <source>
        <dbReference type="SAM" id="SignalP"/>
    </source>
</evidence>
<dbReference type="PANTHER" id="PTHR13768:SF8">
    <property type="entry name" value="ALPHA-SOLUBLE NSF ATTACHMENT PROTEIN"/>
    <property type="match status" value="1"/>
</dbReference>
<keyword evidence="3" id="KW-0653">Protein transport</keyword>
<proteinExistence type="inferred from homology"/>
<name>A0ABR2VZR7_9FUNG</name>
<dbReference type="InterPro" id="IPR011990">
    <property type="entry name" value="TPR-like_helical_dom_sf"/>
</dbReference>
<sequence length="373" mass="42697">MIGLILLAVGCYYSFTSKPDPDSFRKFIAGGESNEPSSSKGWFSKVVSKFRNVPEFQYHDYLLFSYVSLSDGSAHFLGWGNRWWLLSKLLDGNLNPTTGEEKNLVNTLDLVELEKEKAHKAKLKKNYIEAAQFFLKASQFLKDQKDEESTYEQAVCLEEAYKAFKQGNQLEKGLNYLEQAASKFGTSTRRATRGARLYDQLGEHYNSLGKRNQSRQELVKACKMYEKAAELYDMEGDSRSVYSISHQAELASELGLYEEAIHSYDKVISVASEDRLLQFKLKDYLVSACLCVLAKDGWEEFTSTFHRYQDLYPAFNSARESQLLNDLIQAKSDFDLEKYETTLARHINLTPLPIWQSHILDKAKTGIQQEDLC</sequence>
<comment type="similarity">
    <text evidence="1">Belongs to the SNAP family.</text>
</comment>
<evidence type="ECO:0000256" key="1">
    <source>
        <dbReference type="ARBA" id="ARBA00010050"/>
    </source>
</evidence>
<accession>A0ABR2VZR7</accession>
<evidence type="ECO:0000256" key="2">
    <source>
        <dbReference type="ARBA" id="ARBA00022448"/>
    </source>
</evidence>
<keyword evidence="4" id="KW-0732">Signal</keyword>
<dbReference type="PANTHER" id="PTHR13768">
    <property type="entry name" value="SOLUBLE NSF ATTACHMENT PROTEIN SNAP"/>
    <property type="match status" value="1"/>
</dbReference>
<dbReference type="Pfam" id="PF14938">
    <property type="entry name" value="SNAP"/>
    <property type="match status" value="1"/>
</dbReference>
<protein>
    <submittedName>
        <fullName evidence="5">Uncharacterized protein</fullName>
    </submittedName>
</protein>
<keyword evidence="6" id="KW-1185">Reference proteome</keyword>
<evidence type="ECO:0000256" key="3">
    <source>
        <dbReference type="ARBA" id="ARBA00022927"/>
    </source>
</evidence>
<comment type="caution">
    <text evidence="5">The sequence shown here is derived from an EMBL/GenBank/DDBJ whole genome shotgun (WGS) entry which is preliminary data.</text>
</comment>
<gene>
    <name evidence="5" type="ORF">K7432_007674</name>
</gene>
<feature type="signal peptide" evidence="4">
    <location>
        <begin position="1"/>
        <end position="16"/>
    </location>
</feature>
<dbReference type="EMBL" id="JASJQH010007265">
    <property type="protein sequence ID" value="KAK9711685.1"/>
    <property type="molecule type" value="Genomic_DNA"/>
</dbReference>
<feature type="chain" id="PRO_5047093188" evidence="4">
    <location>
        <begin position="17"/>
        <end position="373"/>
    </location>
</feature>
<dbReference type="Gene3D" id="1.25.40.10">
    <property type="entry name" value="Tetratricopeptide repeat domain"/>
    <property type="match status" value="1"/>
</dbReference>
<evidence type="ECO:0000313" key="5">
    <source>
        <dbReference type="EMBL" id="KAK9711685.1"/>
    </source>
</evidence>
<keyword evidence="2" id="KW-0813">Transport</keyword>
<evidence type="ECO:0000313" key="6">
    <source>
        <dbReference type="Proteomes" id="UP001479436"/>
    </source>
</evidence>
<dbReference type="Proteomes" id="UP001479436">
    <property type="component" value="Unassembled WGS sequence"/>
</dbReference>